<dbReference type="Proteomes" id="UP001596550">
    <property type="component" value="Unassembled WGS sequence"/>
</dbReference>
<protein>
    <recommendedName>
        <fullName evidence="1">DUF7832 domain-containing protein</fullName>
    </recommendedName>
</protein>
<accession>A0ABW2LZH2</accession>
<keyword evidence="3" id="KW-1185">Reference proteome</keyword>
<dbReference type="Pfam" id="PF25191">
    <property type="entry name" value="DUF7832"/>
    <property type="match status" value="1"/>
</dbReference>
<reference evidence="3" key="1">
    <citation type="journal article" date="2019" name="Int. J. Syst. Evol. Microbiol.">
        <title>The Global Catalogue of Microorganisms (GCM) 10K type strain sequencing project: providing services to taxonomists for standard genome sequencing and annotation.</title>
        <authorList>
            <consortium name="The Broad Institute Genomics Platform"/>
            <consortium name="The Broad Institute Genome Sequencing Center for Infectious Disease"/>
            <person name="Wu L."/>
            <person name="Ma J."/>
        </authorList>
    </citation>
    <scope>NUCLEOTIDE SEQUENCE [LARGE SCALE GENOMIC DNA]</scope>
    <source>
        <strain evidence="3">CCUG 54781</strain>
    </source>
</reference>
<evidence type="ECO:0000259" key="1">
    <source>
        <dbReference type="Pfam" id="PF25191"/>
    </source>
</evidence>
<dbReference type="InterPro" id="IPR057154">
    <property type="entry name" value="DUF7832"/>
</dbReference>
<organism evidence="2 3">
    <name type="scientific">Chryseobacterium zhengzhouense</name>
    <dbReference type="NCBI Taxonomy" id="1636086"/>
    <lineage>
        <taxon>Bacteria</taxon>
        <taxon>Pseudomonadati</taxon>
        <taxon>Bacteroidota</taxon>
        <taxon>Flavobacteriia</taxon>
        <taxon>Flavobacteriales</taxon>
        <taxon>Weeksellaceae</taxon>
        <taxon>Chryseobacterium group</taxon>
        <taxon>Chryseobacterium</taxon>
    </lineage>
</organism>
<evidence type="ECO:0000313" key="3">
    <source>
        <dbReference type="Proteomes" id="UP001596550"/>
    </source>
</evidence>
<comment type="caution">
    <text evidence="2">The sequence shown here is derived from an EMBL/GenBank/DDBJ whole genome shotgun (WGS) entry which is preliminary data.</text>
</comment>
<name>A0ABW2LZH2_9FLAO</name>
<dbReference type="RefSeq" id="WP_378174768.1">
    <property type="nucleotide sequence ID" value="NZ_JBHTCR010000002.1"/>
</dbReference>
<gene>
    <name evidence="2" type="ORF">ACFQO9_05125</name>
</gene>
<dbReference type="EMBL" id="JBHTCR010000002">
    <property type="protein sequence ID" value="MFC7346101.1"/>
    <property type="molecule type" value="Genomic_DNA"/>
</dbReference>
<feature type="domain" description="DUF7832" evidence="1">
    <location>
        <begin position="3"/>
        <end position="116"/>
    </location>
</feature>
<sequence length="160" mass="19001">MSKYDDASWHYGGDFPVGLPEKNGATHTGMFLNWCIERNFVSQEFKEDSEEEIEKLKRREITGAEFIIDSMDGKFSEFDLNDLGNAFAKDYYVDETDFGNKFSSFATDYINLFDSIAEESDFEYETFYHIEDSYENYDLMKQIINHRFEEWKEYKSLTMN</sequence>
<evidence type="ECO:0000313" key="2">
    <source>
        <dbReference type="EMBL" id="MFC7346101.1"/>
    </source>
</evidence>
<proteinExistence type="predicted"/>